<evidence type="ECO:0000313" key="2">
    <source>
        <dbReference type="Proteomes" id="UP000499080"/>
    </source>
</evidence>
<accession>A0A4Y2TCE1</accession>
<dbReference type="EMBL" id="BGPR01027178">
    <property type="protein sequence ID" value="GBN97453.1"/>
    <property type="molecule type" value="Genomic_DNA"/>
</dbReference>
<name>A0A4Y2TCE1_ARAVE</name>
<gene>
    <name evidence="1" type="ORF">AVEN_26601_1</name>
</gene>
<comment type="caution">
    <text evidence="1">The sequence shown here is derived from an EMBL/GenBank/DDBJ whole genome shotgun (WGS) entry which is preliminary data.</text>
</comment>
<reference evidence="1 2" key="1">
    <citation type="journal article" date="2019" name="Sci. Rep.">
        <title>Orb-weaving spider Araneus ventricosus genome elucidates the spidroin gene catalogue.</title>
        <authorList>
            <person name="Kono N."/>
            <person name="Nakamura H."/>
            <person name="Ohtoshi R."/>
            <person name="Moran D.A.P."/>
            <person name="Shinohara A."/>
            <person name="Yoshida Y."/>
            <person name="Fujiwara M."/>
            <person name="Mori M."/>
            <person name="Tomita M."/>
            <person name="Arakawa K."/>
        </authorList>
    </citation>
    <scope>NUCLEOTIDE SEQUENCE [LARGE SCALE GENOMIC DNA]</scope>
</reference>
<dbReference type="Proteomes" id="UP000499080">
    <property type="component" value="Unassembled WGS sequence"/>
</dbReference>
<organism evidence="1 2">
    <name type="scientific">Araneus ventricosus</name>
    <name type="common">Orbweaver spider</name>
    <name type="synonym">Epeira ventricosa</name>
    <dbReference type="NCBI Taxonomy" id="182803"/>
    <lineage>
        <taxon>Eukaryota</taxon>
        <taxon>Metazoa</taxon>
        <taxon>Ecdysozoa</taxon>
        <taxon>Arthropoda</taxon>
        <taxon>Chelicerata</taxon>
        <taxon>Arachnida</taxon>
        <taxon>Araneae</taxon>
        <taxon>Araneomorphae</taxon>
        <taxon>Entelegynae</taxon>
        <taxon>Araneoidea</taxon>
        <taxon>Araneidae</taxon>
        <taxon>Araneus</taxon>
    </lineage>
</organism>
<dbReference type="AlphaFoldDB" id="A0A4Y2TCE1"/>
<evidence type="ECO:0000313" key="1">
    <source>
        <dbReference type="EMBL" id="GBN97453.1"/>
    </source>
</evidence>
<protein>
    <submittedName>
        <fullName evidence="1">Uncharacterized protein</fullName>
    </submittedName>
</protein>
<keyword evidence="2" id="KW-1185">Reference proteome</keyword>
<proteinExistence type="predicted"/>
<sequence length="127" mass="14128">MPSMARSRIPDLGEHLDDKSKVPENAIIFSISLLEEEICRMYKIIPCDVMTSRERVYKRRQPKGGNEFGVSSAVRAGKTLGCGDLVVNHCIYEVQCTLNLKSRVIRPYAGVLCKLEEDVGSNVALVT</sequence>